<sequence length="330" mass="36271">MPSAAPLVVLGEVKTCLLPSSTALPRAQARELLALMPGRDVSWRERPGSLATSPTMAVGVDCRVRMDFPEAEQRSTRIVGTVAARAALLGGRILQSSAYTRIVRGEDRRRQTWSHYLSRKGISEEIELFAPDRAAVAAAMVEGYHGDPAAAGIGNVLDLNSASGRLLGRIRTDPSLDQSPPVQVGTTRLRWSAIVGGSAGPDVRLHVDDETVRSVRVIVRQEADLDAVQRFCEDLAAHDWLLTVVADALDQADHFDPVSADRLDILEPLVRHFSGVWMPGAHTPKELRTLWRDLQAEPGFTRQWATLRERLRDEVAVATLHALRHKDTGW</sequence>
<proteinExistence type="predicted"/>
<comment type="caution">
    <text evidence="1">The sequence shown here is derived from an EMBL/GenBank/DDBJ whole genome shotgun (WGS) entry which is preliminary data.</text>
</comment>
<accession>A0A7K0CW02</accession>
<dbReference type="EMBL" id="WEGK01000001">
    <property type="protein sequence ID" value="MQY17687.1"/>
    <property type="molecule type" value="Genomic_DNA"/>
</dbReference>
<dbReference type="NCBIfam" id="NF040565">
    <property type="entry name" value="SCO2521_fam"/>
    <property type="match status" value="1"/>
</dbReference>
<gene>
    <name evidence="1" type="ORF">NRB20_07510</name>
</gene>
<organism evidence="1 2">
    <name type="scientific">Nocardia macrotermitis</name>
    <dbReference type="NCBI Taxonomy" id="2585198"/>
    <lineage>
        <taxon>Bacteria</taxon>
        <taxon>Bacillati</taxon>
        <taxon>Actinomycetota</taxon>
        <taxon>Actinomycetes</taxon>
        <taxon>Mycobacteriales</taxon>
        <taxon>Nocardiaceae</taxon>
        <taxon>Nocardia</taxon>
    </lineage>
</organism>
<protein>
    <submittedName>
        <fullName evidence="1">Uncharacterized protein</fullName>
    </submittedName>
</protein>
<evidence type="ECO:0000313" key="1">
    <source>
        <dbReference type="EMBL" id="MQY17687.1"/>
    </source>
</evidence>
<reference evidence="1 2" key="1">
    <citation type="submission" date="2019-10" db="EMBL/GenBank/DDBJ databases">
        <title>Nocardia macrotermitis sp. nov. and Nocardia aurantia sp. nov., isolated from the gut of fungus growing-termite Macrotermes natalensis.</title>
        <authorList>
            <person name="Benndorf R."/>
            <person name="Schwitalla J."/>
            <person name="Martin K."/>
            <person name="De Beer W."/>
            <person name="Kaster A.-K."/>
            <person name="Vollmers J."/>
            <person name="Poulsen M."/>
            <person name="Beemelmanns C."/>
        </authorList>
    </citation>
    <scope>NUCLEOTIDE SEQUENCE [LARGE SCALE GENOMIC DNA]</scope>
    <source>
        <strain evidence="1 2">RB20</strain>
    </source>
</reference>
<dbReference type="OrthoDB" id="3210171at2"/>
<dbReference type="RefSeq" id="WP_153407668.1">
    <property type="nucleotide sequence ID" value="NZ_WEGK01000001.1"/>
</dbReference>
<keyword evidence="2" id="KW-1185">Reference proteome</keyword>
<dbReference type="AlphaFoldDB" id="A0A7K0CW02"/>
<dbReference type="Proteomes" id="UP000438448">
    <property type="component" value="Unassembled WGS sequence"/>
</dbReference>
<name>A0A7K0CW02_9NOCA</name>
<dbReference type="InterPro" id="IPR049749">
    <property type="entry name" value="SCO2521-like"/>
</dbReference>
<evidence type="ECO:0000313" key="2">
    <source>
        <dbReference type="Proteomes" id="UP000438448"/>
    </source>
</evidence>